<feature type="repeat" description="RCC1" evidence="2">
    <location>
        <begin position="233"/>
        <end position="276"/>
    </location>
</feature>
<feature type="domain" description="RCC1-like" evidence="3">
    <location>
        <begin position="13"/>
        <end position="241"/>
    </location>
</feature>
<comment type="caution">
    <text evidence="4">The sequence shown here is derived from an EMBL/GenBank/DDBJ whole genome shotgun (WGS) entry which is preliminary data.</text>
</comment>
<organism evidence="4 5">
    <name type="scientific">Striga asiatica</name>
    <name type="common">Asiatic witchweed</name>
    <name type="synonym">Buchnera asiatica</name>
    <dbReference type="NCBI Taxonomy" id="4170"/>
    <lineage>
        <taxon>Eukaryota</taxon>
        <taxon>Viridiplantae</taxon>
        <taxon>Streptophyta</taxon>
        <taxon>Embryophyta</taxon>
        <taxon>Tracheophyta</taxon>
        <taxon>Spermatophyta</taxon>
        <taxon>Magnoliopsida</taxon>
        <taxon>eudicotyledons</taxon>
        <taxon>Gunneridae</taxon>
        <taxon>Pentapetalae</taxon>
        <taxon>asterids</taxon>
        <taxon>lamiids</taxon>
        <taxon>Lamiales</taxon>
        <taxon>Orobanchaceae</taxon>
        <taxon>Buchnereae</taxon>
        <taxon>Striga</taxon>
    </lineage>
</organism>
<sequence length="433" mass="46619">MEQLRRTAREDEAIEQQQEIWSWGAGTEGQLATGRLRDEHSPQLLRSLSTLGPPIISLSCGGAHVIAVSAGGRVLTWGRGSSGQLGHGETLNSLEPKIVESFAGFVITNVSAGWNHSGFVSEDGAIFTCGDGSFGQLGHGDYKSQCSPLKVLYFGSKNALQVACGMRHSLVLIRGNVENQVYGFGSGKRGQLGISTDKVKLTTLPQITMGLTNIRIISVGANGDHSVALSDDGSLYTWGRGFGCSSDACVPIHLDTKFSIDKVALGWNHALLLTREMELFMLGGNRHGALGDLQKPSLSDNVAGKPKEGVVKIIPDQHVDSKILKIAAGAEHSALVTGKEYCTLLTIFDVYRLHSIKLHFNFTIICSENGSIMTWGWGEHGQLGLGNSNDQTAPQFVSLGSKYADNHAISKVYCGSGFTFVLRTYNDYKMTEN</sequence>
<reference evidence="5" key="1">
    <citation type="journal article" date="2019" name="Curr. Biol.">
        <title>Genome Sequence of Striga asiatica Provides Insight into the Evolution of Plant Parasitism.</title>
        <authorList>
            <person name="Yoshida S."/>
            <person name="Kim S."/>
            <person name="Wafula E.K."/>
            <person name="Tanskanen J."/>
            <person name="Kim Y.M."/>
            <person name="Honaas L."/>
            <person name="Yang Z."/>
            <person name="Spallek T."/>
            <person name="Conn C.E."/>
            <person name="Ichihashi Y."/>
            <person name="Cheong K."/>
            <person name="Cui S."/>
            <person name="Der J.P."/>
            <person name="Gundlach H."/>
            <person name="Jiao Y."/>
            <person name="Hori C."/>
            <person name="Ishida J.K."/>
            <person name="Kasahara H."/>
            <person name="Kiba T."/>
            <person name="Kim M.S."/>
            <person name="Koo N."/>
            <person name="Laohavisit A."/>
            <person name="Lee Y.H."/>
            <person name="Lumba S."/>
            <person name="McCourt P."/>
            <person name="Mortimer J.C."/>
            <person name="Mutuku J.M."/>
            <person name="Nomura T."/>
            <person name="Sasaki-Sekimoto Y."/>
            <person name="Seto Y."/>
            <person name="Wang Y."/>
            <person name="Wakatake T."/>
            <person name="Sakakibara H."/>
            <person name="Demura T."/>
            <person name="Yamaguchi S."/>
            <person name="Yoneyama K."/>
            <person name="Manabe R.I."/>
            <person name="Nelson D.C."/>
            <person name="Schulman A.H."/>
            <person name="Timko M.P."/>
            <person name="dePamphilis C.W."/>
            <person name="Choi D."/>
            <person name="Shirasu K."/>
        </authorList>
    </citation>
    <scope>NUCLEOTIDE SEQUENCE [LARGE SCALE GENOMIC DNA]</scope>
    <source>
        <strain evidence="5">cv. UVA1</strain>
    </source>
</reference>
<evidence type="ECO:0000313" key="4">
    <source>
        <dbReference type="EMBL" id="GER32136.1"/>
    </source>
</evidence>
<feature type="repeat" description="RCC1" evidence="2">
    <location>
        <begin position="18"/>
        <end position="71"/>
    </location>
</feature>
<proteinExistence type="predicted"/>
<dbReference type="PRINTS" id="PR00633">
    <property type="entry name" value="RCCNDNSATION"/>
</dbReference>
<feature type="repeat" description="RCC1" evidence="2">
    <location>
        <begin position="179"/>
        <end position="232"/>
    </location>
</feature>
<evidence type="ECO:0000256" key="1">
    <source>
        <dbReference type="ARBA" id="ARBA00022737"/>
    </source>
</evidence>
<dbReference type="PROSITE" id="PS50012">
    <property type="entry name" value="RCC1_3"/>
    <property type="match status" value="6"/>
</dbReference>
<accession>A0A5A7PHN6</accession>
<dbReference type="PANTHER" id="PTHR22872">
    <property type="entry name" value="BTK-BINDING PROTEIN-RELATED"/>
    <property type="match status" value="1"/>
</dbReference>
<dbReference type="SUPFAM" id="SSF50985">
    <property type="entry name" value="RCC1/BLIP-II"/>
    <property type="match status" value="2"/>
</dbReference>
<dbReference type="Pfam" id="PF00415">
    <property type="entry name" value="RCC1"/>
    <property type="match status" value="1"/>
</dbReference>
<feature type="repeat" description="RCC1" evidence="2">
    <location>
        <begin position="370"/>
        <end position="425"/>
    </location>
</feature>
<dbReference type="InterPro" id="IPR000408">
    <property type="entry name" value="Reg_chr_condens"/>
</dbReference>
<dbReference type="Pfam" id="PF25390">
    <property type="entry name" value="WD40_RLD"/>
    <property type="match status" value="1"/>
</dbReference>
<feature type="repeat" description="RCC1" evidence="2">
    <location>
        <begin position="72"/>
        <end position="123"/>
    </location>
</feature>
<dbReference type="InterPro" id="IPR009091">
    <property type="entry name" value="RCC1/BLIP-II"/>
</dbReference>
<dbReference type="EMBL" id="BKCP01004550">
    <property type="protein sequence ID" value="GER32136.1"/>
    <property type="molecule type" value="Genomic_DNA"/>
</dbReference>
<name>A0A5A7PHN6_STRAF</name>
<keyword evidence="5" id="KW-1185">Reference proteome</keyword>
<dbReference type="Proteomes" id="UP000325081">
    <property type="component" value="Unassembled WGS sequence"/>
</dbReference>
<keyword evidence="1" id="KW-0677">Repeat</keyword>
<feature type="repeat" description="RCC1" evidence="2">
    <location>
        <begin position="124"/>
        <end position="175"/>
    </location>
</feature>
<protein>
    <submittedName>
        <fullName evidence="4">Regulator of chromosome condensation family protein</fullName>
    </submittedName>
</protein>
<dbReference type="Gene3D" id="2.130.10.30">
    <property type="entry name" value="Regulator of chromosome condensation 1/beta-lactamase-inhibitor protein II"/>
    <property type="match status" value="2"/>
</dbReference>
<evidence type="ECO:0000256" key="2">
    <source>
        <dbReference type="PROSITE-ProRule" id="PRU00235"/>
    </source>
</evidence>
<dbReference type="AlphaFoldDB" id="A0A5A7PHN6"/>
<evidence type="ECO:0000313" key="5">
    <source>
        <dbReference type="Proteomes" id="UP000325081"/>
    </source>
</evidence>
<dbReference type="OrthoDB" id="70707at2759"/>
<evidence type="ECO:0000259" key="3">
    <source>
        <dbReference type="Pfam" id="PF25390"/>
    </source>
</evidence>
<dbReference type="InterPro" id="IPR051625">
    <property type="entry name" value="Signaling_Regulatory_Domain"/>
</dbReference>
<dbReference type="InterPro" id="IPR058923">
    <property type="entry name" value="RCC1-like_dom"/>
</dbReference>
<gene>
    <name evidence="4" type="ORF">STAS_08182</name>
</gene>